<sequence length="508" mass="57077">MLLVNHRLLTNFSGGGAANRDHFPTRSSQSFQSNWSANMHAHIRVTATALDFYRVSYSVMAVLVRDWLILRREKFHMEEECKQRHIRMEWSCAFKAKKRESDTGDTRTPSASSLLCARRAVFPAESASKWWSSKSTTSTAKPPTFDSEASHFDSEASHFDIDASHFDSETSPFDSETSHFDSEASHFNSEASHVNTETFHHIWAETFSINQENMQDHGRQAATQPTRPGVPVIYVRENPKSRTPRFIIRNPAEQQDNVNTRKGSRWHSGQSACQPGSIPGRVVPDFHKWKSCQTAGFLGDLLHAFRHYTIVGSQDLVWKCHIPTSSHGVSYTRGWPTATSPTRDTAIKQMTRCGTTRVFTVSRHCREPPALSIRVPNLQRTAAKRSCYETRAEIEARSSCSILARSCERPKSTQSLSYSGRGKRVIEVSTKQRRNERAGETGDPQETPQPAASSCTISTCENLGVTRPGIEPGSPYWEASRLTAQLPRLPLFETTAIYKGITFLAYSS</sequence>
<proteinExistence type="predicted"/>
<gene>
    <name evidence="2" type="ORF">PR048_015048</name>
</gene>
<protein>
    <submittedName>
        <fullName evidence="2">Uncharacterized protein</fullName>
    </submittedName>
</protein>
<evidence type="ECO:0000256" key="1">
    <source>
        <dbReference type="SAM" id="MobiDB-lite"/>
    </source>
</evidence>
<organism evidence="2 3">
    <name type="scientific">Dryococelus australis</name>
    <dbReference type="NCBI Taxonomy" id="614101"/>
    <lineage>
        <taxon>Eukaryota</taxon>
        <taxon>Metazoa</taxon>
        <taxon>Ecdysozoa</taxon>
        <taxon>Arthropoda</taxon>
        <taxon>Hexapoda</taxon>
        <taxon>Insecta</taxon>
        <taxon>Pterygota</taxon>
        <taxon>Neoptera</taxon>
        <taxon>Polyneoptera</taxon>
        <taxon>Phasmatodea</taxon>
        <taxon>Verophasmatodea</taxon>
        <taxon>Anareolatae</taxon>
        <taxon>Phasmatidae</taxon>
        <taxon>Eurycanthinae</taxon>
        <taxon>Dryococelus</taxon>
    </lineage>
</organism>
<reference evidence="2 3" key="1">
    <citation type="submission" date="2023-02" db="EMBL/GenBank/DDBJ databases">
        <title>LHISI_Scaffold_Assembly.</title>
        <authorList>
            <person name="Stuart O.P."/>
            <person name="Cleave R."/>
            <person name="Magrath M.J.L."/>
            <person name="Mikheyev A.S."/>
        </authorList>
    </citation>
    <scope>NUCLEOTIDE SEQUENCE [LARGE SCALE GENOMIC DNA]</scope>
    <source>
        <strain evidence="2">Daus_M_001</strain>
        <tissue evidence="2">Leg muscle</tissue>
    </source>
</reference>
<evidence type="ECO:0000313" key="2">
    <source>
        <dbReference type="EMBL" id="KAJ8883208.1"/>
    </source>
</evidence>
<comment type="caution">
    <text evidence="2">The sequence shown here is derived from an EMBL/GenBank/DDBJ whole genome shotgun (WGS) entry which is preliminary data.</text>
</comment>
<feature type="region of interest" description="Disordered" evidence="1">
    <location>
        <begin position="429"/>
        <end position="454"/>
    </location>
</feature>
<feature type="compositionally biased region" description="Polar residues" evidence="1">
    <location>
        <begin position="444"/>
        <end position="454"/>
    </location>
</feature>
<dbReference type="EMBL" id="JARBHB010000005">
    <property type="protein sequence ID" value="KAJ8883208.1"/>
    <property type="molecule type" value="Genomic_DNA"/>
</dbReference>
<evidence type="ECO:0000313" key="3">
    <source>
        <dbReference type="Proteomes" id="UP001159363"/>
    </source>
</evidence>
<keyword evidence="3" id="KW-1185">Reference proteome</keyword>
<dbReference type="Proteomes" id="UP001159363">
    <property type="component" value="Chromosome 4"/>
</dbReference>
<accession>A0ABQ9HGU3</accession>
<name>A0ABQ9HGU3_9NEOP</name>